<feature type="domain" description="DnaD N-terminal" evidence="4">
    <location>
        <begin position="16"/>
        <end position="115"/>
    </location>
</feature>
<dbReference type="Pfam" id="PF07261">
    <property type="entry name" value="DnaB_2"/>
    <property type="match status" value="1"/>
</dbReference>
<dbReference type="OrthoDB" id="9770238at2"/>
<dbReference type="InterPro" id="IPR034829">
    <property type="entry name" value="DnaD-like_sf"/>
</dbReference>
<dbReference type="AlphaFoldDB" id="A0A429ZWN8"/>
<gene>
    <name evidence="5" type="ORF">CBF37_08590</name>
</gene>
<proteinExistence type="inferred from homology"/>
<keyword evidence="6" id="KW-1185">Reference proteome</keyword>
<dbReference type="InterPro" id="IPR053162">
    <property type="entry name" value="DnaD"/>
</dbReference>
<evidence type="ECO:0000256" key="1">
    <source>
        <dbReference type="ARBA" id="ARBA00093462"/>
    </source>
</evidence>
<evidence type="ECO:0000259" key="3">
    <source>
        <dbReference type="Pfam" id="PF07261"/>
    </source>
</evidence>
<sequence length="238" mass="28508">MDQTLKYLLTVKQTVISNFILDYYRIIGMTDEEFILFMQLMKYNQQGIYFPELSDVSYYTGYSTDKIFQLIQTMVNKKYLSIETKINEQEKKEDYYDLTLIFDKIILAKNQNENKQVKNNHDNEVSKLFQQFEKEFGRPLSPMELETINLWLTDDHYQVDIILLALREAVLNQAYSLKYIDRILLSWERKNLTSKQQIQEDQKKRLKAVDEKRGQTTQEEILPDVPLFNWLNPNERGE</sequence>
<dbReference type="Pfam" id="PF21984">
    <property type="entry name" value="DnaD_N"/>
    <property type="match status" value="1"/>
</dbReference>
<evidence type="ECO:0000313" key="6">
    <source>
        <dbReference type="Proteomes" id="UP000287857"/>
    </source>
</evidence>
<dbReference type="PANTHER" id="PTHR37293">
    <property type="entry name" value="PHAGE REPLICATION PROTEIN-RELATED"/>
    <property type="match status" value="1"/>
</dbReference>
<feature type="domain" description="DnaB/C C-terminal" evidence="3">
    <location>
        <begin position="129"/>
        <end position="201"/>
    </location>
</feature>
<dbReference type="Gene3D" id="1.10.10.10">
    <property type="entry name" value="Winged helix-like DNA-binding domain superfamily/Winged helix DNA-binding domain"/>
    <property type="match status" value="1"/>
</dbReference>
<protein>
    <submittedName>
        <fullName evidence="5">Uncharacterized protein</fullName>
    </submittedName>
</protein>
<dbReference type="SUPFAM" id="SSF158499">
    <property type="entry name" value="DnaD domain-like"/>
    <property type="match status" value="1"/>
</dbReference>
<dbReference type="PANTHER" id="PTHR37293:SF6">
    <property type="entry name" value="DNA REPLICATION PROTEIN DNAD"/>
    <property type="match status" value="1"/>
</dbReference>
<feature type="region of interest" description="Disordered" evidence="2">
    <location>
        <begin position="200"/>
        <end position="220"/>
    </location>
</feature>
<accession>A0A429ZWN8</accession>
<dbReference type="InterPro" id="IPR053843">
    <property type="entry name" value="DnaD_N"/>
</dbReference>
<dbReference type="Gene3D" id="1.10.10.630">
    <property type="entry name" value="DnaD domain-like"/>
    <property type="match status" value="1"/>
</dbReference>
<evidence type="ECO:0000256" key="2">
    <source>
        <dbReference type="SAM" id="MobiDB-lite"/>
    </source>
</evidence>
<dbReference type="InterPro" id="IPR036388">
    <property type="entry name" value="WH-like_DNA-bd_sf"/>
</dbReference>
<reference evidence="5 6" key="1">
    <citation type="submission" date="2017-05" db="EMBL/GenBank/DDBJ databases">
        <title>Vagococcus spp. assemblies.</title>
        <authorList>
            <person name="Gulvik C.A."/>
        </authorList>
    </citation>
    <scope>NUCLEOTIDE SEQUENCE [LARGE SCALE GENOMIC DNA]</scope>
    <source>
        <strain evidence="5 6">SS1995</strain>
    </source>
</reference>
<feature type="compositionally biased region" description="Basic and acidic residues" evidence="2">
    <location>
        <begin position="200"/>
        <end position="214"/>
    </location>
</feature>
<dbReference type="EMBL" id="NGJS01000012">
    <property type="protein sequence ID" value="RST98217.1"/>
    <property type="molecule type" value="Genomic_DNA"/>
</dbReference>
<name>A0A429ZWN8_9ENTE</name>
<evidence type="ECO:0000313" key="5">
    <source>
        <dbReference type="EMBL" id="RST98217.1"/>
    </source>
</evidence>
<evidence type="ECO:0000259" key="4">
    <source>
        <dbReference type="Pfam" id="PF21984"/>
    </source>
</evidence>
<comment type="similarity">
    <text evidence="1">Belongs to the DnaB/DnaD family.</text>
</comment>
<comment type="caution">
    <text evidence="5">The sequence shown here is derived from an EMBL/GenBank/DDBJ whole genome shotgun (WGS) entry which is preliminary data.</text>
</comment>
<dbReference type="RefSeq" id="WP_125984340.1">
    <property type="nucleotide sequence ID" value="NZ_NGJS01000012.1"/>
</dbReference>
<dbReference type="InterPro" id="IPR006343">
    <property type="entry name" value="DnaB/C_C"/>
</dbReference>
<organism evidence="5 6">
    <name type="scientific">Vagococcus vulneris</name>
    <dbReference type="NCBI Taxonomy" id="1977869"/>
    <lineage>
        <taxon>Bacteria</taxon>
        <taxon>Bacillati</taxon>
        <taxon>Bacillota</taxon>
        <taxon>Bacilli</taxon>
        <taxon>Lactobacillales</taxon>
        <taxon>Enterococcaceae</taxon>
        <taxon>Vagococcus</taxon>
    </lineage>
</organism>
<dbReference type="NCBIfam" id="TIGR01446">
    <property type="entry name" value="DnaD_dom"/>
    <property type="match status" value="1"/>
</dbReference>
<dbReference type="Proteomes" id="UP000287857">
    <property type="component" value="Unassembled WGS sequence"/>
</dbReference>